<reference evidence="1 2" key="1">
    <citation type="journal article" date="2014" name="Int. J. Syst. Evol. Microbiol.">
        <title>Draft Genome Sequence of Corynebacterium ulcerans FRC58, Isolated from the Bronchitic Aspiration of a Patient in France.</title>
        <authorList>
            <person name="Silva Ado S."/>
            <person name="Barauna R.A."/>
            <person name="de Sa P.C."/>
            <person name="das Gracas D.A."/>
            <person name="Carneiro A.R."/>
            <person name="Thouvenin M."/>
            <person name="Azevedo V."/>
            <person name="Badell E."/>
            <person name="Guiso N."/>
            <person name="da Silva A.L."/>
            <person name="Ramos R.T."/>
        </authorList>
    </citation>
    <scope>NUCLEOTIDE SEQUENCE [LARGE SCALE GENOMIC DNA]</scope>
    <source>
        <strain evidence="1 2">FRC58</strain>
    </source>
</reference>
<protein>
    <submittedName>
        <fullName evidence="1">Uncharacterized protein</fullName>
    </submittedName>
</protein>
<organism evidence="1 2">
    <name type="scientific">Corynebacterium ulcerans FRC58</name>
    <dbReference type="NCBI Taxonomy" id="1408268"/>
    <lineage>
        <taxon>Bacteria</taxon>
        <taxon>Bacillati</taxon>
        <taxon>Actinomycetota</taxon>
        <taxon>Actinomycetes</taxon>
        <taxon>Mycobacteriales</taxon>
        <taxon>Corynebacteriaceae</taxon>
        <taxon>Corynebacterium</taxon>
    </lineage>
</organism>
<dbReference type="Proteomes" id="UP000036185">
    <property type="component" value="Chromosome"/>
</dbReference>
<sequence length="61" mass="6677">MTSVYTSEEVAQKLRTPLSSFYAAAKNGTLDPRIKAAQITISAKTTRYSRRVIDSVLEGAL</sequence>
<evidence type="ECO:0000313" key="2">
    <source>
        <dbReference type="Proteomes" id="UP000036185"/>
    </source>
</evidence>
<dbReference type="RefSeq" id="WP_029974375.1">
    <property type="nucleotide sequence ID" value="NZ_CP011913.1"/>
</dbReference>
<evidence type="ECO:0000313" key="1">
    <source>
        <dbReference type="EMBL" id="AKN77555.1"/>
    </source>
</evidence>
<keyword evidence="2" id="KW-1185">Reference proteome</keyword>
<name>A0ABM5U271_CORUL</name>
<accession>A0ABM5U271</accession>
<dbReference type="EMBL" id="CP011913">
    <property type="protein sequence ID" value="AKN77555.1"/>
    <property type="molecule type" value="Genomic_DNA"/>
</dbReference>
<gene>
    <name evidence="1" type="ORF">CulFRC58_1701</name>
</gene>
<proteinExistence type="predicted"/>